<dbReference type="GO" id="GO:0005737">
    <property type="term" value="C:cytoplasm"/>
    <property type="evidence" value="ECO:0007669"/>
    <property type="project" value="UniProtKB-SubCell"/>
</dbReference>
<dbReference type="InterPro" id="IPR018222">
    <property type="entry name" value="Nuclear_transport_factor_2_euk"/>
</dbReference>
<dbReference type="OrthoDB" id="25408at2759"/>
<comment type="subcellular location">
    <subcellularLocation>
        <location evidence="1">Cytoplasm</location>
    </subcellularLocation>
    <subcellularLocation>
        <location evidence="1">Nucleus</location>
    </subcellularLocation>
</comment>
<dbReference type="Gene3D" id="3.10.450.50">
    <property type="match status" value="1"/>
</dbReference>
<keyword evidence="1" id="KW-0963">Cytoplasm</keyword>
<organism evidence="3 4">
    <name type="scientific">Coemansia spiralis</name>
    <dbReference type="NCBI Taxonomy" id="417178"/>
    <lineage>
        <taxon>Eukaryota</taxon>
        <taxon>Fungi</taxon>
        <taxon>Fungi incertae sedis</taxon>
        <taxon>Zoopagomycota</taxon>
        <taxon>Kickxellomycotina</taxon>
        <taxon>Kickxellomycetes</taxon>
        <taxon>Kickxellales</taxon>
        <taxon>Kickxellaceae</taxon>
        <taxon>Coemansia</taxon>
    </lineage>
</organism>
<evidence type="ECO:0000259" key="2">
    <source>
        <dbReference type="PROSITE" id="PS50177"/>
    </source>
</evidence>
<comment type="caution">
    <text evidence="3">The sequence shown here is derived from an EMBL/GenBank/DDBJ whole genome shotgun (WGS) entry which is preliminary data.</text>
</comment>
<dbReference type="GO" id="GO:0005634">
    <property type="term" value="C:nucleus"/>
    <property type="evidence" value="ECO:0007669"/>
    <property type="project" value="UniProtKB-SubCell"/>
</dbReference>
<dbReference type="GO" id="GO:0051028">
    <property type="term" value="P:mRNA transport"/>
    <property type="evidence" value="ECO:0007669"/>
    <property type="project" value="UniProtKB-UniRule"/>
</dbReference>
<name>A0A9W8KZE4_9FUNG</name>
<dbReference type="EMBL" id="JANBTW010000017">
    <property type="protein sequence ID" value="KAJ2678791.1"/>
    <property type="molecule type" value="Genomic_DNA"/>
</dbReference>
<sequence length="118" mass="13495">MNFNTIQQPNMQSQTINTAEKFVDLYYAPRARAKFYQDTTKVIWNGTGLTGSEFKQKMPNIHQEVHGMDCHQLGDLILVNTTGVVKDKRGKKQQFAQTFVLTKQGGLTYIVSDCFRFV</sequence>
<comment type="function">
    <text evidence="1">Has a role in nuclear-cytoplasmic transport of proteins and mRNAs.</text>
</comment>
<dbReference type="InterPro" id="IPR045875">
    <property type="entry name" value="NTF2"/>
</dbReference>
<dbReference type="PROSITE" id="PS50177">
    <property type="entry name" value="NTF2_DOMAIN"/>
    <property type="match status" value="1"/>
</dbReference>
<dbReference type="InterPro" id="IPR032710">
    <property type="entry name" value="NTF2-like_dom_sf"/>
</dbReference>
<keyword evidence="1" id="KW-0653">Protein transport</keyword>
<dbReference type="Pfam" id="PF02136">
    <property type="entry name" value="NTF2"/>
    <property type="match status" value="1"/>
</dbReference>
<dbReference type="Proteomes" id="UP001151518">
    <property type="component" value="Unassembled WGS sequence"/>
</dbReference>
<dbReference type="AlphaFoldDB" id="A0A9W8KZE4"/>
<evidence type="ECO:0000313" key="4">
    <source>
        <dbReference type="Proteomes" id="UP001151518"/>
    </source>
</evidence>
<evidence type="ECO:0000313" key="3">
    <source>
        <dbReference type="EMBL" id="KAJ2678791.1"/>
    </source>
</evidence>
<evidence type="ECO:0000256" key="1">
    <source>
        <dbReference type="RuleBase" id="RU369002"/>
    </source>
</evidence>
<dbReference type="InterPro" id="IPR002075">
    <property type="entry name" value="NTF2_dom"/>
</dbReference>
<accession>A0A9W8KZE4</accession>
<dbReference type="SUPFAM" id="SSF54427">
    <property type="entry name" value="NTF2-like"/>
    <property type="match status" value="1"/>
</dbReference>
<gene>
    <name evidence="3" type="primary">NXT2</name>
    <name evidence="3" type="ORF">GGI25_001983</name>
</gene>
<keyword evidence="1" id="KW-0813">Transport</keyword>
<dbReference type="GO" id="GO:0006913">
    <property type="term" value="P:nucleocytoplasmic transport"/>
    <property type="evidence" value="ECO:0007669"/>
    <property type="project" value="UniProtKB-UniRule"/>
</dbReference>
<reference evidence="3" key="1">
    <citation type="submission" date="2022-07" db="EMBL/GenBank/DDBJ databases">
        <title>Phylogenomic reconstructions and comparative analyses of Kickxellomycotina fungi.</title>
        <authorList>
            <person name="Reynolds N.K."/>
            <person name="Stajich J.E."/>
            <person name="Barry K."/>
            <person name="Grigoriev I.V."/>
            <person name="Crous P."/>
            <person name="Smith M.E."/>
        </authorList>
    </citation>
    <scope>NUCLEOTIDE SEQUENCE</scope>
    <source>
        <strain evidence="3">NRRL 3115</strain>
    </source>
</reference>
<proteinExistence type="predicted"/>
<dbReference type="PANTHER" id="PTHR12612">
    <property type="entry name" value="NUCLEAR TRANSPORT FACTOR 2"/>
    <property type="match status" value="1"/>
</dbReference>
<dbReference type="GO" id="GO:0015031">
    <property type="term" value="P:protein transport"/>
    <property type="evidence" value="ECO:0007669"/>
    <property type="project" value="UniProtKB-KW"/>
</dbReference>
<protein>
    <submittedName>
        <fullName evidence="3">NTF2- export protein 2</fullName>
    </submittedName>
</protein>
<keyword evidence="1" id="KW-0539">Nucleus</keyword>
<feature type="domain" description="NTF2" evidence="2">
    <location>
        <begin position="77"/>
        <end position="117"/>
    </location>
</feature>